<dbReference type="Gene3D" id="3.40.50.410">
    <property type="entry name" value="von Willebrand factor, type A domain"/>
    <property type="match status" value="1"/>
</dbReference>
<sequence>MNLNIIKLVTGSNAKLDEASPLATVKISCSSSPAELDISCFMVGENGKVMSDDYFIFYNQPADPKRIVEFNAIDKYSGEFAINLHALRQSAVDKCVFAATLDGPGTFADVRGCRISAAAANTELVYEINESNAETSLVLAELYRHGEVFKLRAVGRGFHGGLKPLAEAHGVEVEDEEAENSSKTETAVMQGHTEAAATYSGAQGSMAQETASRPPLNLTKIDLLKQKVGISLRKKNLEQEKARVAVVFDASGSMSGLYAKGVVQRAFERILAVAASMDDDGRLDVWFFATKSKRMPSVDEHGYEDYVKRTYPGPKMFGGLGIGNNEPVVMADIIKKYTKEEPGALPAYIVFFSDGGIYETPKISKLLIQSSKHNIFWQFVGLGNADYGVLRELDDLQGRYVDNADFFALDDLDEVSDEDLYDRLFNEYPRWLREAREKGVVRS</sequence>
<organism evidence="2 3">
    <name type="scientific">Paenibacillus borealis</name>
    <dbReference type="NCBI Taxonomy" id="160799"/>
    <lineage>
        <taxon>Bacteria</taxon>
        <taxon>Bacillati</taxon>
        <taxon>Bacillota</taxon>
        <taxon>Bacilli</taxon>
        <taxon>Bacillales</taxon>
        <taxon>Paenibacillaceae</taxon>
        <taxon>Paenibacillus</taxon>
    </lineage>
</organism>
<dbReference type="InterPro" id="IPR036465">
    <property type="entry name" value="vWFA_dom_sf"/>
</dbReference>
<gene>
    <name evidence="2" type="ORF">PBOR_22765</name>
</gene>
<dbReference type="KEGG" id="pbd:PBOR_22765"/>
<evidence type="ECO:0000259" key="1">
    <source>
        <dbReference type="PROSITE" id="PS50234"/>
    </source>
</evidence>
<name>A0A089LF36_PAEBO</name>
<dbReference type="SMART" id="SM00327">
    <property type="entry name" value="VWA"/>
    <property type="match status" value="1"/>
</dbReference>
<dbReference type="Gene3D" id="2.60.60.30">
    <property type="entry name" value="sav2460 like domains"/>
    <property type="match status" value="1"/>
</dbReference>
<dbReference type="CDD" id="cd06974">
    <property type="entry name" value="TerD_like"/>
    <property type="match status" value="1"/>
</dbReference>
<dbReference type="EMBL" id="CP009285">
    <property type="protein sequence ID" value="AIQ59447.1"/>
    <property type="molecule type" value="Genomic_DNA"/>
</dbReference>
<dbReference type="AlphaFoldDB" id="A0A089LF36"/>
<proteinExistence type="predicted"/>
<protein>
    <submittedName>
        <fullName evidence="2">Tellurium resistance protein TerF</fullName>
    </submittedName>
</protein>
<dbReference type="InterPro" id="IPR002035">
    <property type="entry name" value="VWF_A"/>
</dbReference>
<dbReference type="PANTHER" id="PTHR32097">
    <property type="entry name" value="CAMP-BINDING PROTEIN 1-RELATED"/>
    <property type="match status" value="1"/>
</dbReference>
<reference evidence="2" key="1">
    <citation type="submission" date="2014-08" db="EMBL/GenBank/DDBJ databases">
        <title>Comparative genomics of the Paenibacillus odorifer group.</title>
        <authorList>
            <person name="den Bakker H.C."/>
            <person name="Tsai Y.-C.Y.-C."/>
            <person name="Martin N."/>
            <person name="Korlach J."/>
            <person name="Wiedmann M."/>
        </authorList>
    </citation>
    <scope>NUCLEOTIDE SEQUENCE [LARGE SCALE GENOMIC DNA]</scope>
    <source>
        <strain evidence="2">DSM 13188</strain>
    </source>
</reference>
<dbReference type="PANTHER" id="PTHR32097:SF3">
    <property type="entry name" value="TELLURITE RESISTANCE PROTEIN"/>
    <property type="match status" value="1"/>
</dbReference>
<dbReference type="InterPro" id="IPR051324">
    <property type="entry name" value="Stress/Tellurium_Resist"/>
</dbReference>
<keyword evidence="3" id="KW-1185">Reference proteome</keyword>
<dbReference type="HOGENOM" id="CLU_030559_0_0_9"/>
<dbReference type="SUPFAM" id="SSF53300">
    <property type="entry name" value="vWA-like"/>
    <property type="match status" value="1"/>
</dbReference>
<evidence type="ECO:0000313" key="2">
    <source>
        <dbReference type="EMBL" id="AIQ59447.1"/>
    </source>
</evidence>
<dbReference type="InterPro" id="IPR003325">
    <property type="entry name" value="TerD"/>
</dbReference>
<dbReference type="RefSeq" id="WP_042215339.1">
    <property type="nucleotide sequence ID" value="NZ_CP009285.1"/>
</dbReference>
<dbReference type="PROSITE" id="PS50234">
    <property type="entry name" value="VWFA"/>
    <property type="match status" value="1"/>
</dbReference>
<evidence type="ECO:0000313" key="3">
    <source>
        <dbReference type="Proteomes" id="UP000029518"/>
    </source>
</evidence>
<dbReference type="InterPro" id="IPR019303">
    <property type="entry name" value="vWA_TerF_C"/>
</dbReference>
<feature type="domain" description="VWFA" evidence="1">
    <location>
        <begin position="243"/>
        <end position="424"/>
    </location>
</feature>
<accession>A0A089LF36</accession>
<dbReference type="Pfam" id="PF02342">
    <property type="entry name" value="TerD"/>
    <property type="match status" value="1"/>
</dbReference>
<dbReference type="Proteomes" id="UP000029518">
    <property type="component" value="Chromosome"/>
</dbReference>
<dbReference type="OrthoDB" id="5756874at2"/>
<dbReference type="Pfam" id="PF10138">
    <property type="entry name" value="vWA-TerF-like"/>
    <property type="match status" value="1"/>
</dbReference>